<dbReference type="InterPro" id="IPR036397">
    <property type="entry name" value="RNaseH_sf"/>
</dbReference>
<protein>
    <recommendedName>
        <fullName evidence="3">Integrase catalytic domain-containing protein</fullName>
    </recommendedName>
</protein>
<dbReference type="AlphaFoldDB" id="A0A2U1IVK4"/>
<evidence type="ECO:0000313" key="1">
    <source>
        <dbReference type="EMBL" id="PVZ96855.1"/>
    </source>
</evidence>
<gene>
    <name evidence="1" type="ORF">BB558_007217</name>
</gene>
<sequence>MNPILSIKPLEILEIDAVGPINSTSQSGNRGRNLISNKDTRIYQQMRIQHNPTTDYRPQSNRQVKRLNQNLERVLSRLVNSNKKDGTSIYGRQCSL</sequence>
<dbReference type="SUPFAM" id="SSF53098">
    <property type="entry name" value="Ribonuclease H-like"/>
    <property type="match status" value="1"/>
</dbReference>
<comment type="caution">
    <text evidence="1">The sequence shown here is derived from an EMBL/GenBank/DDBJ whole genome shotgun (WGS) entry which is preliminary data.</text>
</comment>
<dbReference type="GO" id="GO:0003676">
    <property type="term" value="F:nucleic acid binding"/>
    <property type="evidence" value="ECO:0007669"/>
    <property type="project" value="InterPro"/>
</dbReference>
<evidence type="ECO:0000313" key="2">
    <source>
        <dbReference type="Proteomes" id="UP000245591"/>
    </source>
</evidence>
<dbReference type="EMBL" id="MBFU01001106">
    <property type="protein sequence ID" value="PVZ96855.1"/>
    <property type="molecule type" value="Genomic_DNA"/>
</dbReference>
<dbReference type="Gene3D" id="3.30.420.10">
    <property type="entry name" value="Ribonuclease H-like superfamily/Ribonuclease H"/>
    <property type="match status" value="1"/>
</dbReference>
<organism evidence="1 2">
    <name type="scientific">Smittium angustum</name>
    <dbReference type="NCBI Taxonomy" id="133377"/>
    <lineage>
        <taxon>Eukaryota</taxon>
        <taxon>Fungi</taxon>
        <taxon>Fungi incertae sedis</taxon>
        <taxon>Zoopagomycota</taxon>
        <taxon>Kickxellomycotina</taxon>
        <taxon>Harpellomycetes</taxon>
        <taxon>Harpellales</taxon>
        <taxon>Legeriomycetaceae</taxon>
        <taxon>Smittium</taxon>
    </lineage>
</organism>
<accession>A0A2U1IVK4</accession>
<reference evidence="1 2" key="1">
    <citation type="journal article" date="2018" name="MBio">
        <title>Comparative Genomics Reveals the Core Gene Toolbox for the Fungus-Insect Symbiosis.</title>
        <authorList>
            <person name="Wang Y."/>
            <person name="Stata M."/>
            <person name="Wang W."/>
            <person name="Stajich J.E."/>
            <person name="White M.M."/>
            <person name="Moncalvo J.M."/>
        </authorList>
    </citation>
    <scope>NUCLEOTIDE SEQUENCE [LARGE SCALE GENOMIC DNA]</scope>
    <source>
        <strain evidence="1 2">AUS-126-30</strain>
    </source>
</reference>
<dbReference type="Proteomes" id="UP000245591">
    <property type="component" value="Unassembled WGS sequence"/>
</dbReference>
<evidence type="ECO:0008006" key="3">
    <source>
        <dbReference type="Google" id="ProtNLM"/>
    </source>
</evidence>
<proteinExistence type="predicted"/>
<keyword evidence="2" id="KW-1185">Reference proteome</keyword>
<dbReference type="InterPro" id="IPR012337">
    <property type="entry name" value="RNaseH-like_sf"/>
</dbReference>
<name>A0A2U1IVK4_SMIAN</name>